<dbReference type="PANTHER" id="PTHR13610:SF20">
    <property type="entry name" value="METHYLTRANSFERASE DOMAIN-CONTAINING PROTEIN"/>
    <property type="match status" value="1"/>
</dbReference>
<comment type="similarity">
    <text evidence="1">Belongs to the ANT/ATPSC lysine N-methyltransferase family.</text>
</comment>
<dbReference type="GeneID" id="5883437"/>
<dbReference type="KEGG" id="edi:EDI_165640"/>
<protein>
    <recommendedName>
        <fullName evidence="5">Methyltransferase domain-containing protein</fullName>
    </recommendedName>
</protein>
<dbReference type="OMA" id="CYLIPRA"/>
<dbReference type="eggNOG" id="ENOG502S80I">
    <property type="taxonomic scope" value="Eukaryota"/>
</dbReference>
<reference evidence="7" key="1">
    <citation type="submission" date="2007-12" db="EMBL/GenBank/DDBJ databases">
        <title>Annotation of Entamoeba dispar SAW760.</title>
        <authorList>
            <person name="Lorenzi H."/>
            <person name="Inman J."/>
            <person name="Schobel S."/>
            <person name="Amedeo P."/>
            <person name="Caler E."/>
        </authorList>
    </citation>
    <scope>NUCLEOTIDE SEQUENCE [LARGE SCALE GENOMIC DNA]</scope>
    <source>
        <strain evidence="7">ATCC PRA-260 / SAW760</strain>
    </source>
</reference>
<dbReference type="OrthoDB" id="66144at2759"/>
<feature type="domain" description="Methyltransferase" evidence="5">
    <location>
        <begin position="41"/>
        <end position="116"/>
    </location>
</feature>
<dbReference type="PANTHER" id="PTHR13610">
    <property type="entry name" value="METHYLTRANSFERASE DOMAIN-CONTAINING PROTEIN"/>
    <property type="match status" value="1"/>
</dbReference>
<evidence type="ECO:0000256" key="4">
    <source>
        <dbReference type="ARBA" id="ARBA00022691"/>
    </source>
</evidence>
<dbReference type="InterPro" id="IPR026170">
    <property type="entry name" value="FAM173A/B"/>
</dbReference>
<dbReference type="RefSeq" id="XP_001738360.1">
    <property type="nucleotide sequence ID" value="XM_001738308.1"/>
</dbReference>
<dbReference type="EMBL" id="DS549565">
    <property type="protein sequence ID" value="EDR25302.1"/>
    <property type="molecule type" value="Genomic_DNA"/>
</dbReference>
<dbReference type="Gene3D" id="3.40.50.150">
    <property type="entry name" value="Vaccinia Virus protein VP39"/>
    <property type="match status" value="1"/>
</dbReference>
<accession>B0EJI0</accession>
<dbReference type="InterPro" id="IPR025714">
    <property type="entry name" value="Methyltranfer_dom"/>
</dbReference>
<gene>
    <name evidence="6" type="ORF">EDI_165640</name>
</gene>
<organism evidence="7">
    <name type="scientific">Entamoeba dispar (strain ATCC PRA-260 / SAW760)</name>
    <dbReference type="NCBI Taxonomy" id="370354"/>
    <lineage>
        <taxon>Eukaryota</taxon>
        <taxon>Amoebozoa</taxon>
        <taxon>Evosea</taxon>
        <taxon>Archamoebae</taxon>
        <taxon>Mastigamoebida</taxon>
        <taxon>Entamoebidae</taxon>
        <taxon>Entamoeba</taxon>
    </lineage>
</organism>
<evidence type="ECO:0000256" key="3">
    <source>
        <dbReference type="ARBA" id="ARBA00022679"/>
    </source>
</evidence>
<evidence type="ECO:0000259" key="5">
    <source>
        <dbReference type="Pfam" id="PF13847"/>
    </source>
</evidence>
<dbReference type="InterPro" id="IPR029063">
    <property type="entry name" value="SAM-dependent_MTases_sf"/>
</dbReference>
<evidence type="ECO:0000313" key="7">
    <source>
        <dbReference type="Proteomes" id="UP000008076"/>
    </source>
</evidence>
<evidence type="ECO:0000256" key="2">
    <source>
        <dbReference type="ARBA" id="ARBA00022603"/>
    </source>
</evidence>
<proteinExistence type="inferred from homology"/>
<keyword evidence="7" id="KW-1185">Reference proteome</keyword>
<dbReference type="GO" id="GO:0005739">
    <property type="term" value="C:mitochondrion"/>
    <property type="evidence" value="ECO:0007669"/>
    <property type="project" value="TreeGrafter"/>
</dbReference>
<sequence length="186" mass="21454">MDNDWMPYANEPEPPQGQLIPFITSPPQLCEEVIKLLGVTEKDKIIDVGCGDGRIVISAVESTHCKGVGIDINQDLINGCIKEMNEKNLNNSLHFQVDDFSRPDFDFYQCDCVCFYFVPRIIKMMKPKILEYLRADHSRRCVSIRFPIKNIIPTKVNEAMKLYYYDWQSKEGKYGTNEDDCLLPAF</sequence>
<dbReference type="CDD" id="cd02440">
    <property type="entry name" value="AdoMet_MTases"/>
    <property type="match status" value="1"/>
</dbReference>
<dbReference type="Pfam" id="PF13847">
    <property type="entry name" value="Methyltransf_31"/>
    <property type="match status" value="1"/>
</dbReference>
<name>B0EJI0_ENTDS</name>
<dbReference type="GO" id="GO:0016279">
    <property type="term" value="F:protein-lysine N-methyltransferase activity"/>
    <property type="evidence" value="ECO:0007669"/>
    <property type="project" value="InterPro"/>
</dbReference>
<evidence type="ECO:0000256" key="1">
    <source>
        <dbReference type="ARBA" id="ARBA00010633"/>
    </source>
</evidence>
<dbReference type="GO" id="GO:0032259">
    <property type="term" value="P:methylation"/>
    <property type="evidence" value="ECO:0007669"/>
    <property type="project" value="UniProtKB-KW"/>
</dbReference>
<evidence type="ECO:0000313" key="6">
    <source>
        <dbReference type="EMBL" id="EDR25302.1"/>
    </source>
</evidence>
<dbReference type="Proteomes" id="UP000008076">
    <property type="component" value="Unassembled WGS sequence"/>
</dbReference>
<dbReference type="VEuPathDB" id="AmoebaDB:EDI_165640"/>
<keyword evidence="4" id="KW-0949">S-adenosyl-L-methionine</keyword>
<dbReference type="AlphaFoldDB" id="B0EJI0"/>
<dbReference type="SUPFAM" id="SSF53335">
    <property type="entry name" value="S-adenosyl-L-methionine-dependent methyltransferases"/>
    <property type="match status" value="1"/>
</dbReference>
<dbReference type="GO" id="GO:1905706">
    <property type="term" value="P:regulation of mitochondrial ATP synthesis coupled proton transport"/>
    <property type="evidence" value="ECO:0007669"/>
    <property type="project" value="TreeGrafter"/>
</dbReference>
<keyword evidence="3" id="KW-0808">Transferase</keyword>
<keyword evidence="2" id="KW-0489">Methyltransferase</keyword>